<comment type="caution">
    <text evidence="1">The sequence shown here is derived from an EMBL/GenBank/DDBJ whole genome shotgun (WGS) entry which is preliminary data.</text>
</comment>
<reference evidence="1 2" key="1">
    <citation type="submission" date="2021-06" db="EMBL/GenBank/DDBJ databases">
        <authorList>
            <person name="Kallberg Y."/>
            <person name="Tangrot J."/>
            <person name="Rosling A."/>
        </authorList>
    </citation>
    <scope>NUCLEOTIDE SEQUENCE [LARGE SCALE GENOMIC DNA]</scope>
    <source>
        <strain evidence="1 2">120-4 pot B 10/14</strain>
    </source>
</reference>
<proteinExistence type="predicted"/>
<dbReference type="EMBL" id="CAJVQB010139594">
    <property type="protein sequence ID" value="CAG8854546.1"/>
    <property type="molecule type" value="Genomic_DNA"/>
</dbReference>
<keyword evidence="2" id="KW-1185">Reference proteome</keyword>
<protein>
    <submittedName>
        <fullName evidence="1">32010_t:CDS:1</fullName>
    </submittedName>
</protein>
<evidence type="ECO:0000313" key="1">
    <source>
        <dbReference type="EMBL" id="CAG8854546.1"/>
    </source>
</evidence>
<evidence type="ECO:0000313" key="2">
    <source>
        <dbReference type="Proteomes" id="UP000789901"/>
    </source>
</evidence>
<accession>A0ABN7XJG3</accession>
<organism evidence="1 2">
    <name type="scientific">Gigaspora margarita</name>
    <dbReference type="NCBI Taxonomy" id="4874"/>
    <lineage>
        <taxon>Eukaryota</taxon>
        <taxon>Fungi</taxon>
        <taxon>Fungi incertae sedis</taxon>
        <taxon>Mucoromycota</taxon>
        <taxon>Glomeromycotina</taxon>
        <taxon>Glomeromycetes</taxon>
        <taxon>Diversisporales</taxon>
        <taxon>Gigasporaceae</taxon>
        <taxon>Gigaspora</taxon>
    </lineage>
</organism>
<gene>
    <name evidence="1" type="ORF">GMARGA_LOCUS43367</name>
</gene>
<sequence>NNATGYNDSILVIEVFDDEVEVYEVEVFDDNEEEFKYELKEILSNNS</sequence>
<dbReference type="Proteomes" id="UP000789901">
    <property type="component" value="Unassembled WGS sequence"/>
</dbReference>
<feature type="non-terminal residue" evidence="1">
    <location>
        <position position="1"/>
    </location>
</feature>
<name>A0ABN7XJG3_GIGMA</name>